<evidence type="ECO:0000313" key="2">
    <source>
        <dbReference type="EMBL" id="MBB6520346.1"/>
    </source>
</evidence>
<keyword evidence="1" id="KW-0472">Membrane</keyword>
<protein>
    <recommendedName>
        <fullName evidence="4">VanZ-like domain-containing protein</fullName>
    </recommendedName>
</protein>
<gene>
    <name evidence="2" type="ORF">HNR48_000624</name>
</gene>
<proteinExistence type="predicted"/>
<feature type="transmembrane region" description="Helical" evidence="1">
    <location>
        <begin position="54"/>
        <end position="74"/>
    </location>
</feature>
<feature type="transmembrane region" description="Helical" evidence="1">
    <location>
        <begin position="29"/>
        <end position="48"/>
    </location>
</feature>
<dbReference type="EMBL" id="JACHHT010000001">
    <property type="protein sequence ID" value="MBB6520346.1"/>
    <property type="molecule type" value="Genomic_DNA"/>
</dbReference>
<accession>A0A7X0JS54</accession>
<comment type="caution">
    <text evidence="2">The sequence shown here is derived from an EMBL/GenBank/DDBJ whole genome shotgun (WGS) entry which is preliminary data.</text>
</comment>
<feature type="transmembrane region" description="Helical" evidence="1">
    <location>
        <begin position="6"/>
        <end position="22"/>
    </location>
</feature>
<dbReference type="AlphaFoldDB" id="A0A7X0JS54"/>
<dbReference type="InParanoid" id="A0A7X0JS54"/>
<keyword evidence="1" id="KW-0812">Transmembrane</keyword>
<dbReference type="Proteomes" id="UP000528457">
    <property type="component" value="Unassembled WGS sequence"/>
</dbReference>
<evidence type="ECO:0008006" key="4">
    <source>
        <dbReference type="Google" id="ProtNLM"/>
    </source>
</evidence>
<organism evidence="2 3">
    <name type="scientific">Pseudoteredinibacter isoporae</name>
    <dbReference type="NCBI Taxonomy" id="570281"/>
    <lineage>
        <taxon>Bacteria</taxon>
        <taxon>Pseudomonadati</taxon>
        <taxon>Pseudomonadota</taxon>
        <taxon>Gammaproteobacteria</taxon>
        <taxon>Cellvibrionales</taxon>
        <taxon>Cellvibrionaceae</taxon>
        <taxon>Pseudoteredinibacter</taxon>
    </lineage>
</organism>
<evidence type="ECO:0000313" key="3">
    <source>
        <dbReference type="Proteomes" id="UP000528457"/>
    </source>
</evidence>
<name>A0A7X0JS54_9GAMM</name>
<sequence>MIVGSFPNFIGGVVVCLSISIFEGRVSYSIFYGVLGGVLYEILQLLITSRTFDYFDILASVLAGVVVFLFGIVFDKTFPS</sequence>
<evidence type="ECO:0000256" key="1">
    <source>
        <dbReference type="SAM" id="Phobius"/>
    </source>
</evidence>
<reference evidence="2 3" key="1">
    <citation type="submission" date="2020-08" db="EMBL/GenBank/DDBJ databases">
        <title>Genomic Encyclopedia of Type Strains, Phase IV (KMG-IV): sequencing the most valuable type-strain genomes for metagenomic binning, comparative biology and taxonomic classification.</title>
        <authorList>
            <person name="Goeker M."/>
        </authorList>
    </citation>
    <scope>NUCLEOTIDE SEQUENCE [LARGE SCALE GENOMIC DNA]</scope>
    <source>
        <strain evidence="2 3">DSM 22368</strain>
    </source>
</reference>
<keyword evidence="3" id="KW-1185">Reference proteome</keyword>
<dbReference type="RefSeq" id="WP_166851520.1">
    <property type="nucleotide sequence ID" value="NZ_JAAONY010000001.1"/>
</dbReference>
<keyword evidence="1" id="KW-1133">Transmembrane helix</keyword>